<sequence>MVQRVEGLIILTNFEVQNAKGLKAKFWKLNPEHQTCGLGLYFKGRTKFRTPLEADYDISKVWNSLEADQYFKDPELFRGGPVFQRSGIL</sequence>
<evidence type="ECO:0000313" key="1">
    <source>
        <dbReference type="EMBL" id="GES84553.1"/>
    </source>
</evidence>
<reference evidence="1" key="1">
    <citation type="submission" date="2019-10" db="EMBL/GenBank/DDBJ databases">
        <title>Conservation and host-specific expression of non-tandemly repeated heterogenous ribosome RNA gene in arbuscular mycorrhizal fungi.</title>
        <authorList>
            <person name="Maeda T."/>
            <person name="Kobayashi Y."/>
            <person name="Nakagawa T."/>
            <person name="Ezawa T."/>
            <person name="Yamaguchi K."/>
            <person name="Bino T."/>
            <person name="Nishimoto Y."/>
            <person name="Shigenobu S."/>
            <person name="Kawaguchi M."/>
        </authorList>
    </citation>
    <scope>NUCLEOTIDE SEQUENCE</scope>
    <source>
        <strain evidence="1">HR1</strain>
    </source>
</reference>
<name>A0A8H3LFE4_9GLOM</name>
<dbReference type="Proteomes" id="UP000615446">
    <property type="component" value="Unassembled WGS sequence"/>
</dbReference>
<comment type="caution">
    <text evidence="1">The sequence shown here is derived from an EMBL/GenBank/DDBJ whole genome shotgun (WGS) entry which is preliminary data.</text>
</comment>
<gene>
    <name evidence="1" type="ORF">RCL2_001166800</name>
</gene>
<dbReference type="EMBL" id="BLAL01000080">
    <property type="protein sequence ID" value="GES84553.1"/>
    <property type="molecule type" value="Genomic_DNA"/>
</dbReference>
<protein>
    <submittedName>
        <fullName evidence="1">Uncharacterized protein</fullName>
    </submittedName>
</protein>
<evidence type="ECO:0000313" key="2">
    <source>
        <dbReference type="Proteomes" id="UP000615446"/>
    </source>
</evidence>
<dbReference type="AlphaFoldDB" id="A0A8H3LFE4"/>
<organism evidence="1 2">
    <name type="scientific">Rhizophagus clarus</name>
    <dbReference type="NCBI Taxonomy" id="94130"/>
    <lineage>
        <taxon>Eukaryota</taxon>
        <taxon>Fungi</taxon>
        <taxon>Fungi incertae sedis</taxon>
        <taxon>Mucoromycota</taxon>
        <taxon>Glomeromycotina</taxon>
        <taxon>Glomeromycetes</taxon>
        <taxon>Glomerales</taxon>
        <taxon>Glomeraceae</taxon>
        <taxon>Rhizophagus</taxon>
    </lineage>
</organism>
<accession>A0A8H3LFE4</accession>
<proteinExistence type="predicted"/>